<keyword evidence="5 7" id="KW-1133">Transmembrane helix</keyword>
<dbReference type="Pfam" id="PF20442">
    <property type="entry name" value="BrxL_N"/>
    <property type="match status" value="1"/>
</dbReference>
<evidence type="ECO:0000256" key="1">
    <source>
        <dbReference type="ARBA" id="ARBA00004651"/>
    </source>
</evidence>
<dbReference type="RefSeq" id="WP_081382149.1">
    <property type="nucleotide sequence ID" value="NZ_JAESIL010000075.1"/>
</dbReference>
<evidence type="ECO:0000259" key="8">
    <source>
        <dbReference type="Pfam" id="PF09335"/>
    </source>
</evidence>
<evidence type="ECO:0000256" key="7">
    <source>
        <dbReference type="SAM" id="Phobius"/>
    </source>
</evidence>
<organism evidence="10 11">
    <name type="scientific">Rhodovulum visakhapatnamense</name>
    <dbReference type="NCBI Taxonomy" id="364297"/>
    <lineage>
        <taxon>Bacteria</taxon>
        <taxon>Pseudomonadati</taxon>
        <taxon>Pseudomonadota</taxon>
        <taxon>Alphaproteobacteria</taxon>
        <taxon>Rhodobacterales</taxon>
        <taxon>Paracoccaceae</taxon>
        <taxon>Rhodovulum</taxon>
    </lineage>
</organism>
<dbReference type="InterPro" id="IPR032818">
    <property type="entry name" value="DedA-like"/>
</dbReference>
<gene>
    <name evidence="10" type="ORF">JMJ92_15650</name>
</gene>
<dbReference type="EMBL" id="JAESIL010000075">
    <property type="protein sequence ID" value="MBL3579578.1"/>
    <property type="molecule type" value="Genomic_DNA"/>
</dbReference>
<feature type="transmembrane region" description="Helical" evidence="7">
    <location>
        <begin position="59"/>
        <end position="77"/>
    </location>
</feature>
<feature type="transmembrane region" description="Helical" evidence="7">
    <location>
        <begin position="6"/>
        <end position="25"/>
    </location>
</feature>
<dbReference type="InterPro" id="IPR032816">
    <property type="entry name" value="VTT_dom"/>
</dbReference>
<dbReference type="InterPro" id="IPR014061">
    <property type="entry name" value="BrxL-like"/>
</dbReference>
<comment type="subcellular location">
    <subcellularLocation>
        <location evidence="1">Cell membrane</location>
        <topology evidence="1">Multi-pass membrane protein</topology>
    </subcellularLocation>
</comment>
<evidence type="ECO:0000313" key="10">
    <source>
        <dbReference type="EMBL" id="MBL3579578.1"/>
    </source>
</evidence>
<evidence type="ECO:0000256" key="2">
    <source>
        <dbReference type="ARBA" id="ARBA00010792"/>
    </source>
</evidence>
<keyword evidence="3" id="KW-1003">Cell membrane</keyword>
<feature type="transmembrane region" description="Helical" evidence="7">
    <location>
        <begin position="174"/>
        <end position="192"/>
    </location>
</feature>
<reference evidence="11" key="1">
    <citation type="submission" date="2021-01" db="EMBL/GenBank/DDBJ databases">
        <title>Draft genomes of Rhodovulum sulfidophilum.</title>
        <authorList>
            <person name="Guzman M.S."/>
        </authorList>
    </citation>
    <scope>NUCLEOTIDE SEQUENCE [LARGE SCALE GENOMIC DNA]</scope>
    <source>
        <strain evidence="11">AB19</strain>
    </source>
</reference>
<dbReference type="Proteomes" id="UP000635853">
    <property type="component" value="Unassembled WGS sequence"/>
</dbReference>
<dbReference type="PANTHER" id="PTHR30353:SF15">
    <property type="entry name" value="INNER MEMBRANE PROTEIN YABI"/>
    <property type="match status" value="1"/>
</dbReference>
<comment type="similarity">
    <text evidence="2">Belongs to the DedA family.</text>
</comment>
<feature type="transmembrane region" description="Helical" evidence="7">
    <location>
        <begin position="139"/>
        <end position="168"/>
    </location>
</feature>
<evidence type="ECO:0000256" key="4">
    <source>
        <dbReference type="ARBA" id="ARBA00022692"/>
    </source>
</evidence>
<sequence>MSGLLPSIASLGLWGYWVIGVMAFGEAFFLSSVFSPGTVVVVLGGALAARGLYGIFDMMWFVAIGTILGSQASFWLGTKGEALFGKGHTVLSAAHLERGQRFFAKYGGASIVIGHFLGPLRPIAPVVAGLSGMGGRRFLLWNIAGGGAYAIAMVSVGYFFGAAFTIIGPTTTRVGLFAGAIVVILALLWFLVSRLRHGWPFAVSILRSVGSVNEKTDSYEVTFENLGIKRVAVDSGTVKAHPKLLVTGVWCIADVQYEFSEDARTSPWVLETIKPIQIAKVDYEGYKEAREQFTKDDWIDLLMQSIGFTPEAFGRRSKLLQLMRLIPFVERNYNIIELGPKGTGKSHIYSELSPHGQLISGGEITIPKLFVNNSNGRIGLVVYRLEDSP</sequence>
<evidence type="ECO:0000256" key="6">
    <source>
        <dbReference type="ARBA" id="ARBA00023136"/>
    </source>
</evidence>
<feature type="domain" description="VTT" evidence="8">
    <location>
        <begin position="36"/>
        <end position="158"/>
    </location>
</feature>
<dbReference type="InterPro" id="IPR046838">
    <property type="entry name" value="BrxL_N"/>
</dbReference>
<evidence type="ECO:0000256" key="5">
    <source>
        <dbReference type="ARBA" id="ARBA00022989"/>
    </source>
</evidence>
<name>A0ABS1RIX3_9RHOB</name>
<accession>A0ABS1RIX3</accession>
<evidence type="ECO:0000313" key="11">
    <source>
        <dbReference type="Proteomes" id="UP000635853"/>
    </source>
</evidence>
<protein>
    <submittedName>
        <fullName evidence="10">VTT domain-containing protein</fullName>
    </submittedName>
</protein>
<dbReference type="Pfam" id="PF13337">
    <property type="entry name" value="BrxL_ATPase"/>
    <property type="match status" value="1"/>
</dbReference>
<evidence type="ECO:0000256" key="3">
    <source>
        <dbReference type="ARBA" id="ARBA00022475"/>
    </source>
</evidence>
<dbReference type="PANTHER" id="PTHR30353">
    <property type="entry name" value="INNER MEMBRANE PROTEIN DEDA-RELATED"/>
    <property type="match status" value="1"/>
</dbReference>
<comment type="caution">
    <text evidence="10">The sequence shown here is derived from an EMBL/GenBank/DDBJ whole genome shotgun (WGS) entry which is preliminary data.</text>
</comment>
<keyword evidence="11" id="KW-1185">Reference proteome</keyword>
<feature type="domain" description="BREX system Lon protease-like BrxL N-terminal" evidence="9">
    <location>
        <begin position="211"/>
        <end position="257"/>
    </location>
</feature>
<dbReference type="Pfam" id="PF09335">
    <property type="entry name" value="VTT_dom"/>
    <property type="match status" value="1"/>
</dbReference>
<keyword evidence="6 7" id="KW-0472">Membrane</keyword>
<keyword evidence="4 7" id="KW-0812">Transmembrane</keyword>
<evidence type="ECO:0000259" key="9">
    <source>
        <dbReference type="Pfam" id="PF20442"/>
    </source>
</evidence>
<proteinExistence type="inferred from homology"/>